<dbReference type="EMBL" id="MRVI01000002">
    <property type="protein sequence ID" value="OOC58791.1"/>
    <property type="molecule type" value="Genomic_DNA"/>
</dbReference>
<sequence length="506" mass="58039">MPALELVEPLQNTSGTYSVAVVGGGSATVSFVKSLVNRVMDQKIKKVKLTIFEKGITVGPGLPYQDDFDCIRINVPAKAMSICSRNTKDFEEWLYHKKEYWRLYMESEFLPRRVFGEYLSETLCSAIERGKDYIPCEIILKKVIDIYKQDNGRYEILTDDGQHFDYDFVLLAIGVMKPDDHYQLMGESGYIHSPYPAKRTLQNIEKKETVTLIGSGLAAVDMALALRFKGHEGKIFMISRNGKLPAVRGQDGPYNTRFYTLDNLYRFFEKDGYVSLRHAVRLLRKEFKAAELDWREILFNKAERHDHLESFRAKLNESVTENPWYEILCEIHAVTNRFWKDVPGEHKQIFIQKYQSAYINKKAPIPLINASQIYSLLRSKQLQILGGIQSIHKRERKFYVKLLNRQEITCDHIINTTGPSMDVSKNALLKNLLTRGYVTEDINGGIRVDFESGSVISKDDRVNSTLCAIGHIANGTYFFINSLELIVHIADRIAERCMTVLTESTL</sequence>
<dbReference type="InterPro" id="IPR038732">
    <property type="entry name" value="HpyO/CreE_NAD-binding"/>
</dbReference>
<evidence type="ECO:0000259" key="1">
    <source>
        <dbReference type="Pfam" id="PF13454"/>
    </source>
</evidence>
<protein>
    <recommendedName>
        <fullName evidence="1">FAD-dependent urate hydroxylase HpyO/Asp monooxygenase CreE-like FAD/NAD(P)-binding domain-containing protein</fullName>
    </recommendedName>
</protein>
<dbReference type="Pfam" id="PF13454">
    <property type="entry name" value="NAD_binding_9"/>
    <property type="match status" value="1"/>
</dbReference>
<dbReference type="Proteomes" id="UP000189059">
    <property type="component" value="Unassembled WGS sequence"/>
</dbReference>
<dbReference type="RefSeq" id="WP_077569696.1">
    <property type="nucleotide sequence ID" value="NZ_MRVI01000002.1"/>
</dbReference>
<accession>A0ABX3JQM6</accession>
<evidence type="ECO:0000313" key="3">
    <source>
        <dbReference type="Proteomes" id="UP000189059"/>
    </source>
</evidence>
<keyword evidence="3" id="KW-1185">Reference proteome</keyword>
<reference evidence="2 3" key="1">
    <citation type="submission" date="2016-12" db="EMBL/GenBank/DDBJ databases">
        <title>Genome sequencing and description of Paenibacillus sp. nov. from high altitude lake in the Indian Trans- Himalayas.</title>
        <authorList>
            <person name="Kiran S."/>
            <person name="Swarnkar M.K."/>
            <person name="Rana A."/>
            <person name="Tewari R."/>
            <person name="Gulati A."/>
        </authorList>
    </citation>
    <scope>NUCLEOTIDE SEQUENCE [LARGE SCALE GENOMIC DNA]</scope>
    <source>
        <strain evidence="2 3">IHBB 9951</strain>
    </source>
</reference>
<evidence type="ECO:0000313" key="2">
    <source>
        <dbReference type="EMBL" id="OOC58791.1"/>
    </source>
</evidence>
<feature type="domain" description="FAD-dependent urate hydroxylase HpyO/Asp monooxygenase CreE-like FAD/NAD(P)-binding" evidence="1">
    <location>
        <begin position="20"/>
        <end position="175"/>
    </location>
</feature>
<dbReference type="Gene3D" id="3.50.50.60">
    <property type="entry name" value="FAD/NAD(P)-binding domain"/>
    <property type="match status" value="1"/>
</dbReference>
<dbReference type="PANTHER" id="PTHR40254:SF1">
    <property type="entry name" value="BLR0577 PROTEIN"/>
    <property type="match status" value="1"/>
</dbReference>
<name>A0ABX3JQM6_9BACL</name>
<dbReference type="InterPro" id="IPR052189">
    <property type="entry name" value="L-asp_N-monooxygenase_NS-form"/>
</dbReference>
<proteinExistence type="predicted"/>
<comment type="caution">
    <text evidence="2">The sequence shown here is derived from an EMBL/GenBank/DDBJ whole genome shotgun (WGS) entry which is preliminary data.</text>
</comment>
<organism evidence="2 3">
    <name type="scientific">Paenibacillus ihbetae</name>
    <dbReference type="NCBI Taxonomy" id="1870820"/>
    <lineage>
        <taxon>Bacteria</taxon>
        <taxon>Bacillati</taxon>
        <taxon>Bacillota</taxon>
        <taxon>Bacilli</taxon>
        <taxon>Bacillales</taxon>
        <taxon>Paenibacillaceae</taxon>
        <taxon>Paenibacillus</taxon>
    </lineage>
</organism>
<dbReference type="SUPFAM" id="SSF51905">
    <property type="entry name" value="FAD/NAD(P)-binding domain"/>
    <property type="match status" value="2"/>
</dbReference>
<dbReference type="PANTHER" id="PTHR40254">
    <property type="entry name" value="BLR0577 PROTEIN"/>
    <property type="match status" value="1"/>
</dbReference>
<dbReference type="InterPro" id="IPR036188">
    <property type="entry name" value="FAD/NAD-bd_sf"/>
</dbReference>
<gene>
    <name evidence="2" type="ORF">BBD40_24250</name>
</gene>